<protein>
    <submittedName>
        <fullName evidence="2">Uncharacterized protein</fullName>
    </submittedName>
</protein>
<evidence type="ECO:0000313" key="2">
    <source>
        <dbReference type="EMBL" id="KYG74926.1"/>
    </source>
</evidence>
<feature type="transmembrane region" description="Helical" evidence="1">
    <location>
        <begin position="21"/>
        <end position="42"/>
    </location>
</feature>
<dbReference type="RefSeq" id="WP_062592396.1">
    <property type="nucleotide sequence ID" value="NZ_LQZQ01000045.1"/>
</dbReference>
<organism evidence="2 3">
    <name type="scientific">Roseivirga ehrenbergii (strain DSM 102268 / JCM 13514 / KCTC 12282 / NCIMB 14502 / KMM 6017)</name>
    <dbReference type="NCBI Taxonomy" id="279360"/>
    <lineage>
        <taxon>Bacteria</taxon>
        <taxon>Pseudomonadati</taxon>
        <taxon>Bacteroidota</taxon>
        <taxon>Cytophagia</taxon>
        <taxon>Cytophagales</taxon>
        <taxon>Roseivirgaceae</taxon>
        <taxon>Roseivirga</taxon>
    </lineage>
</organism>
<keyword evidence="1" id="KW-1133">Transmembrane helix</keyword>
<reference evidence="2" key="1">
    <citation type="submission" date="2016-01" db="EMBL/GenBank/DDBJ databases">
        <title>Genome sequencing of Roseivirga ehrenbergii KMM 6017.</title>
        <authorList>
            <person name="Selvaratnam C."/>
            <person name="Thevarajoo S."/>
            <person name="Goh K.M."/>
            <person name="Ee R."/>
            <person name="Chan K.-G."/>
            <person name="Chong C.S."/>
        </authorList>
    </citation>
    <scope>NUCLEOTIDE SEQUENCE [LARGE SCALE GENOMIC DNA]</scope>
    <source>
        <strain evidence="2">KMM 6017</strain>
    </source>
</reference>
<proteinExistence type="predicted"/>
<dbReference type="Proteomes" id="UP000075583">
    <property type="component" value="Unassembled WGS sequence"/>
</dbReference>
<keyword evidence="1" id="KW-0472">Membrane</keyword>
<name>A0A150X8B2_ROSEK</name>
<evidence type="ECO:0000256" key="1">
    <source>
        <dbReference type="SAM" id="Phobius"/>
    </source>
</evidence>
<evidence type="ECO:0000313" key="3">
    <source>
        <dbReference type="Proteomes" id="UP000075583"/>
    </source>
</evidence>
<accession>A0A150X8B2</accession>
<gene>
    <name evidence="2" type="ORF">MB14_06910</name>
</gene>
<dbReference type="AlphaFoldDB" id="A0A150X8B2"/>
<keyword evidence="1" id="KW-0812">Transmembrane</keyword>
<dbReference type="OrthoDB" id="910082at2"/>
<sequence>MLHPTHTYNSKKSIVAQIVVAFHRLAVNVTFYISLLITVLLATELQAQESGVQVETKQSQGLFKPGGRHSLAFEVLNNTGSTIQLFPELNLPEGWNLITAGNDFSLEDGASKMVLVSFYIPFSESPGEKRGGFILVNNNGEVIASQQVKFIVEEFHNVQIRNLTAPENIQAGEAIEAVFELRNEGNIVERLSVRTTNELLDDEFYEIAPDSTVLVRVKEKSNGQANGIQMISCDLELTVESTGESKKAYSTTKVFPTKIAKKDAYFRFPIEASVYHNIYSNNEEYQSSQFYELRGNGYLDLKQDHHLNFIVRAPNQSNLTRFGVNDQYSLIYRYKDSTRVFIGDHVFNINRLGFMGRFGFGAKVDQRIGKWELSAFFTKPRLYAISEEPIFGGKVNYWPTDKLNLALSITSSKEIAQYYNYTAVKSAGESGQIIAFSTDYEDEKTSVQMEVATSVSANAMDYAGDVNISHREGRLSYRGNLTLAGEDFFGSLSNSVRYSNSFSYNLSKLNLSVGQGYSKVHERRDTTLYGMLPYFENYFAGIGFRLNQYHFINVRADYRAREDRGERTVFNYQERGVDYRYKYSRNRWVVNFNGRIAQTRNLLSEDRDLRNTYGEFLNINYRVTSGLSLRGNFNHNRTNRYNRTNVLTDYYLYGGGFNAKVSRKFRVGASYNSGFSPEETYRKRDFVNANVLWKVGKRHQLEARVNYYMNPNTVNSKELFAFLKYTYRFGAPLKKVLKQGGIKGRIISRDPSIKLKGIQVIASGSTVKSDAQGRFEVNNLPVGNGYILVDESTLPSDVVLISKLPYEVKIEEGRSTELVLELTKAANLVGRLALEGGADGKDLSAYLKLENDDNTYYVESDKNGAFAFKKIVPDSYRLSIVRMKVEKELESVVQEMIIDANESDNPVVFNVKPKERKITIKKSNFKIGN</sequence>
<dbReference type="STRING" id="279360.MB14_06910"/>
<dbReference type="EMBL" id="LQZQ01000045">
    <property type="protein sequence ID" value="KYG74926.1"/>
    <property type="molecule type" value="Genomic_DNA"/>
</dbReference>
<keyword evidence="3" id="KW-1185">Reference proteome</keyword>
<comment type="caution">
    <text evidence="2">The sequence shown here is derived from an EMBL/GenBank/DDBJ whole genome shotgun (WGS) entry which is preliminary data.</text>
</comment>